<protein>
    <submittedName>
        <fullName evidence="6">NAD-glutamate dehydrogenase</fullName>
    </submittedName>
</protein>
<dbReference type="InterPro" id="IPR024727">
    <property type="entry name" value="NAD_Glu_DH_N_ACT1"/>
</dbReference>
<proteinExistence type="predicted"/>
<dbReference type="InterPro" id="IPR049059">
    <property type="entry name" value="NAD_Glu_DH_HM1"/>
</dbReference>
<feature type="domain" description="NAD-glutamate dehydrogenase ACT3" evidence="5">
    <location>
        <begin position="495"/>
        <end position="556"/>
    </location>
</feature>
<dbReference type="Pfam" id="PF21078">
    <property type="entry name" value="GDH_HM3"/>
    <property type="match status" value="1"/>
</dbReference>
<gene>
    <name evidence="6" type="ORF">EUA03_22120</name>
</gene>
<comment type="caution">
    <text evidence="6">The sequence shown here is derived from an EMBL/GenBank/DDBJ whole genome shotgun (WGS) entry which is preliminary data.</text>
</comment>
<dbReference type="Proteomes" id="UP000294929">
    <property type="component" value="Unassembled WGS sequence"/>
</dbReference>
<dbReference type="PANTHER" id="PTHR43403">
    <property type="entry name" value="NAD-SPECIFIC GLUTAMATE DEHYDROGENASE"/>
    <property type="match status" value="1"/>
</dbReference>
<sequence length="1562" mass="172171">MTTPPAQDGPPSLRGGNTLITIVTDDVAMLFDSLIMELTAQQRGVHVALHPQISVLRDSVTGVMESVATQREASDDRRIVCHEAWIQIEIERETNPHHLKTIEHSLRRVITDVRKATTDEPLMLQEARRLAAELDVRVAPGIPEAEISEAKELLNWLADGNFTFLGYRQYELTSTAAGELLHPVPSVGLGVLRPNQEQKSRAPLPKAVGEQARDRKLLVLTKSNSKSTVHRPEYLDYIGVKQFDLTTGAVTGEHRFLGLYASSAYSESVFRIPVIRHKAAAVLEQCGFSAGSHNAAMTIDVLQSYPRDELFQATVTDLLPVAQTMVATSRWHRPRLFLRRDPYGRFVSCILYMPRDHYNTAVRERISDVLVNHVGGSSVEFTARLGEQRTAQVRFVVRPGPNGALNDQADIDTDQLEELVGRAAQSWQDEFVIAARDEYGDTLGAVDARKLAHVFPLAYQAENTASTAACDLRRIENLTPTDGPWSLHLTQHAMGAVKARLKIYSLGSPVELSDVLPMLASFGLDVTEERAYELSDLVDAAFVYDFTLRLSGPVDRDHLNLLEAAIVAVRNELSEADGFNRLVLQAGLSWPQISVLRAYAKYMRQIGSPFAPESIEDALHRNTGVARLLVAGFAAKFDPAVPAGERLARVDEAMSRLSDAIDVVDSLDHDRILRSYATMIEATDRTNHFKEEPGSAGRCLALKLRPTAIPDTPAPRPRFEVFVHSPRVEGVHMRFGPIARGGLRWSDRRDDFRTEVLGLAKAQMVKNSLIVPVGAKGGFFCKKIPDAAPHAAAVAEATDCYKLFIAALLDITDNANSEGAASHPARVVCHDSADPYLVVAADKGTASFSDIANGVSAAYRFWLDDAFASGGSAGFDHKKMGITARGAWQSVQRHFREVGINCQTTAFSCVGIGDMSGDVFGNGMLLSQHIKLVAAFDHRHIFIDPNPNPRVASSERRRLYETRGSTWADYDPALLSTGGGIFSRKAKSIPLTPEMRQSLSLPTEFTRTSLTPDELIRAILLAEVDLLWNGGIGTYIRASNETDADVGDKANDGIRVVARAVRAQIIGEGGNLGLTQRARIEYARSGCGGSGGRINTDFIDNAAGVNTSDREVNLKILLASAIDQNRLTRGQRDALIVAMTDDVAGLVIRDNYSQNAALADSIAESTILLHVHEDWMRELEARGLLNRELEFLPSTAEVLERMERGEGLTGPELATLMAYTKIALTSDLLASNVLDNRYFEALTDQYFPSVVRELYGDLIRRHPLRREITATQVLNRLVDGSGITFCHRLAEETGAPLAALVQANFASRSIFDIDTFIDQINALDNTVSSELQTEMRLDLWGLVERSSRWIINNRGPSLDANETVSSMRAIAQEILERMPALMHGDDLDTFRSRKRRLTQHGVPESIAERVAVMPRAQSILTIVNTILGSPRPVEHRDIAKLYFSLGDRMGFSTLVTLAEALPRDDRWQMMARAAIRDDIHYTQERLVEQVLEQTTDGQSVEQRIDEWERLGQADINHAAATLTEMVVEGATDLGRLTVAVKALKTLVTVRRARISLSGARVN</sequence>
<dbReference type="InterPro" id="IPR048381">
    <property type="entry name" value="GDH_C"/>
</dbReference>
<feature type="domain" description="NAD-glutamate dehydrogenase ACT2" evidence="4">
    <location>
        <begin position="335"/>
        <end position="428"/>
    </location>
</feature>
<dbReference type="SUPFAM" id="SSF51735">
    <property type="entry name" value="NAD(P)-binding Rossmann-fold domains"/>
    <property type="match status" value="1"/>
</dbReference>
<feature type="domain" description="NAD-glutamate dehydrogenase N-terminal ACT1" evidence="3">
    <location>
        <begin position="16"/>
        <end position="106"/>
    </location>
</feature>
<dbReference type="SUPFAM" id="SSF53223">
    <property type="entry name" value="Aminoacid dehydrogenase-like, N-terminal domain"/>
    <property type="match status" value="1"/>
</dbReference>
<reference evidence="6 7" key="1">
    <citation type="submission" date="2019-01" db="EMBL/GenBank/DDBJ databases">
        <title>High-quality-draft genome sequences of five non-tuberculosis mycobacteriaceae isolated from a nosocomial environment.</title>
        <authorList>
            <person name="Tiago I."/>
            <person name="Alarico S."/>
            <person name="Pereira S.G."/>
            <person name="Coelho C."/>
            <person name="Maranha A."/>
            <person name="Empadinhas N."/>
        </authorList>
    </citation>
    <scope>NUCLEOTIDE SEQUENCE [LARGE SCALE GENOMIC DNA]</scope>
    <source>
        <strain evidence="6 7">24AIII</strain>
    </source>
</reference>
<evidence type="ECO:0000259" key="4">
    <source>
        <dbReference type="Pfam" id="PF21076"/>
    </source>
</evidence>
<dbReference type="InterPro" id="IPR046346">
    <property type="entry name" value="Aminoacid_DH-like_N_sf"/>
</dbReference>
<evidence type="ECO:0000259" key="1">
    <source>
        <dbReference type="Pfam" id="PF05088"/>
    </source>
</evidence>
<dbReference type="GO" id="GO:0006538">
    <property type="term" value="P:L-glutamate catabolic process"/>
    <property type="evidence" value="ECO:0007669"/>
    <property type="project" value="InterPro"/>
</dbReference>
<dbReference type="Pfam" id="PF05088">
    <property type="entry name" value="Bac_GDH_CD"/>
    <property type="match status" value="1"/>
</dbReference>
<evidence type="ECO:0000259" key="5">
    <source>
        <dbReference type="Pfam" id="PF21077"/>
    </source>
</evidence>
<dbReference type="Pfam" id="PF21073">
    <property type="entry name" value="GDH_HM1"/>
    <property type="match status" value="1"/>
</dbReference>
<dbReference type="EMBL" id="SDLO01000023">
    <property type="protein sequence ID" value="TDK85708.1"/>
    <property type="molecule type" value="Genomic_DNA"/>
</dbReference>
<dbReference type="Pfam" id="PF21077">
    <property type="entry name" value="GDH_ACT3"/>
    <property type="match status" value="1"/>
</dbReference>
<evidence type="ECO:0000313" key="6">
    <source>
        <dbReference type="EMBL" id="TDK85708.1"/>
    </source>
</evidence>
<dbReference type="PANTHER" id="PTHR43403:SF1">
    <property type="entry name" value="NAD-SPECIFIC GLUTAMATE DEHYDROGENASE"/>
    <property type="match status" value="1"/>
</dbReference>
<dbReference type="InterPro" id="IPR007780">
    <property type="entry name" value="NAD_Glu_DH_bac"/>
</dbReference>
<dbReference type="PIRSF" id="PIRSF036761">
    <property type="entry name" value="GDH_Mll4104"/>
    <property type="match status" value="1"/>
</dbReference>
<dbReference type="InterPro" id="IPR049062">
    <property type="entry name" value="NAD_Glu_DH_ACT2"/>
</dbReference>
<name>A0A4R5W9G2_MYCMU</name>
<dbReference type="InterPro" id="IPR028971">
    <property type="entry name" value="NAD-GDH_cat"/>
</dbReference>
<dbReference type="InterPro" id="IPR036291">
    <property type="entry name" value="NAD(P)-bd_dom_sf"/>
</dbReference>
<dbReference type="GO" id="GO:0004352">
    <property type="term" value="F:glutamate dehydrogenase (NAD+) activity"/>
    <property type="evidence" value="ECO:0007669"/>
    <property type="project" value="InterPro"/>
</dbReference>
<feature type="domain" description="NAD-glutamate dehydrogenase catalytic" evidence="1">
    <location>
        <begin position="657"/>
        <end position="1159"/>
    </location>
</feature>
<dbReference type="Pfam" id="PF21074">
    <property type="entry name" value="GDH_C"/>
    <property type="match status" value="1"/>
</dbReference>
<dbReference type="InterPro" id="IPR049056">
    <property type="entry name" value="NAD_Glu_DH_HM3"/>
</dbReference>
<evidence type="ECO:0000259" key="3">
    <source>
        <dbReference type="Pfam" id="PF21075"/>
    </source>
</evidence>
<evidence type="ECO:0000313" key="7">
    <source>
        <dbReference type="Proteomes" id="UP000294929"/>
    </source>
</evidence>
<dbReference type="GO" id="GO:0004069">
    <property type="term" value="F:L-aspartate:2-oxoglutarate aminotransferase activity"/>
    <property type="evidence" value="ECO:0007669"/>
    <property type="project" value="InterPro"/>
</dbReference>
<accession>A0A4R5W9G2</accession>
<dbReference type="Pfam" id="PF21075">
    <property type="entry name" value="GDH_ACT1"/>
    <property type="match status" value="1"/>
</dbReference>
<organism evidence="6 7">
    <name type="scientific">Mycolicibacterium mucogenicum</name>
    <name type="common">Mycobacterium mucogenicum</name>
    <dbReference type="NCBI Taxonomy" id="56689"/>
    <lineage>
        <taxon>Bacteria</taxon>
        <taxon>Bacillati</taxon>
        <taxon>Actinomycetota</taxon>
        <taxon>Actinomycetes</taxon>
        <taxon>Mycobacteriales</taxon>
        <taxon>Mycobacteriaceae</taxon>
        <taxon>Mycolicibacterium</taxon>
    </lineage>
</organism>
<dbReference type="Pfam" id="PF21076">
    <property type="entry name" value="GDH_ACT2"/>
    <property type="match status" value="1"/>
</dbReference>
<dbReference type="Gene3D" id="3.40.50.720">
    <property type="entry name" value="NAD(P)-binding Rossmann-like Domain"/>
    <property type="match status" value="1"/>
</dbReference>
<dbReference type="RefSeq" id="WP_133427921.1">
    <property type="nucleotide sequence ID" value="NZ_SDLO01000023.1"/>
</dbReference>
<feature type="domain" description="NAD-specific glutamate dehydrogenase C-terminal" evidence="2">
    <location>
        <begin position="1205"/>
        <end position="1544"/>
    </location>
</feature>
<evidence type="ECO:0000259" key="2">
    <source>
        <dbReference type="Pfam" id="PF21074"/>
    </source>
</evidence>
<dbReference type="InterPro" id="IPR049064">
    <property type="entry name" value="NAD_Glu_DH_ACT3"/>
</dbReference>